<feature type="transmembrane region" description="Helical" evidence="7">
    <location>
        <begin position="107"/>
        <end position="130"/>
    </location>
</feature>
<evidence type="ECO:0000313" key="9">
    <source>
        <dbReference type="EMBL" id="KAK8856993.1"/>
    </source>
</evidence>
<feature type="transmembrane region" description="Helical" evidence="7">
    <location>
        <begin position="142"/>
        <end position="165"/>
    </location>
</feature>
<dbReference type="InterPro" id="IPR049326">
    <property type="entry name" value="Rhodopsin_dom_fungi"/>
</dbReference>
<evidence type="ECO:0000256" key="5">
    <source>
        <dbReference type="ARBA" id="ARBA00038359"/>
    </source>
</evidence>
<dbReference type="PANTHER" id="PTHR33048">
    <property type="entry name" value="PTH11-LIKE INTEGRAL MEMBRANE PROTEIN (AFU_ORTHOLOGUE AFUA_5G11245)"/>
    <property type="match status" value="1"/>
</dbReference>
<sequence length="361" mass="39833">MPPPGPVGAVPPPQGVTPNFENPEDVLHTINLASQILSMVIMTPFIIMRVYVKIRVAPPFLLDDWACCIAWVLAEGYSVTALMMNHFGGGFHAWDLTAQDYEGFLKALYADTLVYGPNAWFTKFALLLVIARVFGTFRATRISAWVIMVAMLCYYVPVFIIKIQVCRPINSYWDLGVKGVNVVSQRSLFVADTVMSTVSDIAVLLLPVPAIVSLRMNMAQKLKIWCMLGLGGIATMASIVRMVIVMKLQKSNDQSVDFVRFNLLGTAEVTIGVVCACLPALNILVARHRISSRESSEHSQSKFVTALKSIKFLHGSKLKTAPPITPLRVTNVVTNSKQNDCPSLGQNNHCNSSNDNEFELR</sequence>
<feature type="transmembrane region" description="Helical" evidence="7">
    <location>
        <begin position="32"/>
        <end position="52"/>
    </location>
</feature>
<feature type="domain" description="Rhodopsin" evidence="8">
    <location>
        <begin position="48"/>
        <end position="286"/>
    </location>
</feature>
<evidence type="ECO:0000256" key="6">
    <source>
        <dbReference type="SAM" id="MobiDB-lite"/>
    </source>
</evidence>
<comment type="caution">
    <text evidence="9">The sequence shown here is derived from an EMBL/GenBank/DDBJ whole genome shotgun (WGS) entry which is preliminary data.</text>
</comment>
<dbReference type="EMBL" id="JAPCWZ010000007">
    <property type="protein sequence ID" value="KAK8856993.1"/>
    <property type="molecule type" value="Genomic_DNA"/>
</dbReference>
<evidence type="ECO:0000256" key="1">
    <source>
        <dbReference type="ARBA" id="ARBA00004141"/>
    </source>
</evidence>
<feature type="region of interest" description="Disordered" evidence="6">
    <location>
        <begin position="338"/>
        <end position="361"/>
    </location>
</feature>
<feature type="compositionally biased region" description="Polar residues" evidence="6">
    <location>
        <begin position="338"/>
        <end position="355"/>
    </location>
</feature>
<evidence type="ECO:0000259" key="8">
    <source>
        <dbReference type="Pfam" id="PF20684"/>
    </source>
</evidence>
<keyword evidence="2 7" id="KW-0812">Transmembrane</keyword>
<comment type="similarity">
    <text evidence="5">Belongs to the SAT4 family.</text>
</comment>
<gene>
    <name evidence="9" type="ORF">PGQ11_012905</name>
</gene>
<dbReference type="PANTHER" id="PTHR33048:SF108">
    <property type="entry name" value="INTEGRAL MEMBRANE PROTEIN"/>
    <property type="match status" value="1"/>
</dbReference>
<evidence type="ECO:0000256" key="2">
    <source>
        <dbReference type="ARBA" id="ARBA00022692"/>
    </source>
</evidence>
<evidence type="ECO:0000256" key="7">
    <source>
        <dbReference type="SAM" id="Phobius"/>
    </source>
</evidence>
<dbReference type="InterPro" id="IPR052337">
    <property type="entry name" value="SAT4-like"/>
</dbReference>
<organism evidence="9 10">
    <name type="scientific">Apiospora arundinis</name>
    <dbReference type="NCBI Taxonomy" id="335852"/>
    <lineage>
        <taxon>Eukaryota</taxon>
        <taxon>Fungi</taxon>
        <taxon>Dikarya</taxon>
        <taxon>Ascomycota</taxon>
        <taxon>Pezizomycotina</taxon>
        <taxon>Sordariomycetes</taxon>
        <taxon>Xylariomycetidae</taxon>
        <taxon>Amphisphaeriales</taxon>
        <taxon>Apiosporaceae</taxon>
        <taxon>Apiospora</taxon>
    </lineage>
</organism>
<comment type="subcellular location">
    <subcellularLocation>
        <location evidence="1">Membrane</location>
        <topology evidence="1">Multi-pass membrane protein</topology>
    </subcellularLocation>
</comment>
<dbReference type="Proteomes" id="UP001390339">
    <property type="component" value="Unassembled WGS sequence"/>
</dbReference>
<evidence type="ECO:0000256" key="3">
    <source>
        <dbReference type="ARBA" id="ARBA00022989"/>
    </source>
</evidence>
<feature type="transmembrane region" description="Helical" evidence="7">
    <location>
        <begin position="224"/>
        <end position="244"/>
    </location>
</feature>
<dbReference type="Pfam" id="PF20684">
    <property type="entry name" value="Fung_rhodopsin"/>
    <property type="match status" value="1"/>
</dbReference>
<evidence type="ECO:0000313" key="10">
    <source>
        <dbReference type="Proteomes" id="UP001390339"/>
    </source>
</evidence>
<keyword evidence="4 7" id="KW-0472">Membrane</keyword>
<feature type="transmembrane region" description="Helical" evidence="7">
    <location>
        <begin position="264"/>
        <end position="285"/>
    </location>
</feature>
<feature type="transmembrane region" description="Helical" evidence="7">
    <location>
        <begin position="64"/>
        <end position="87"/>
    </location>
</feature>
<evidence type="ECO:0000256" key="4">
    <source>
        <dbReference type="ARBA" id="ARBA00023136"/>
    </source>
</evidence>
<reference evidence="9 10" key="1">
    <citation type="journal article" date="2024" name="IMA Fungus">
        <title>Apiospora arundinis, a panoply of carbohydrate-active enzymes and secondary metabolites.</title>
        <authorList>
            <person name="Sorensen T."/>
            <person name="Petersen C."/>
            <person name="Muurmann A.T."/>
            <person name="Christiansen J.V."/>
            <person name="Brundto M.L."/>
            <person name="Overgaard C.K."/>
            <person name="Boysen A.T."/>
            <person name="Wollenberg R.D."/>
            <person name="Larsen T.O."/>
            <person name="Sorensen J.L."/>
            <person name="Nielsen K.L."/>
            <person name="Sondergaard T.E."/>
        </authorList>
    </citation>
    <scope>NUCLEOTIDE SEQUENCE [LARGE SCALE GENOMIC DNA]</scope>
    <source>
        <strain evidence="9 10">AAU 773</strain>
    </source>
</reference>
<accession>A0ABR2I3P9</accession>
<name>A0ABR2I3P9_9PEZI</name>
<proteinExistence type="inferred from homology"/>
<protein>
    <submittedName>
        <fullName evidence="9">Integral membrane protein</fullName>
    </submittedName>
</protein>
<feature type="transmembrane region" description="Helical" evidence="7">
    <location>
        <begin position="188"/>
        <end position="212"/>
    </location>
</feature>
<keyword evidence="3 7" id="KW-1133">Transmembrane helix</keyword>
<keyword evidence="10" id="KW-1185">Reference proteome</keyword>